<accession>A0A1C3Y7T2</accession>
<reference evidence="1 2" key="1">
    <citation type="submission" date="2016-08" db="EMBL/GenBank/DDBJ databases">
        <authorList>
            <person name="Seilhamer J.J."/>
        </authorList>
    </citation>
    <scope>NUCLEOTIDE SEQUENCE [LARGE SCALE GENOMIC DNA]</scope>
    <source>
        <strain evidence="1 2">HBR26</strain>
    </source>
</reference>
<sequence>MLSVAPEDVAIAHSISEIGTLPVTCVVECSTPEEYSQLITICLSERAAPAIPESASRLALRSTGPF</sequence>
<dbReference type="EMBL" id="FMAJ01000011">
    <property type="protein sequence ID" value="SCB60465.1"/>
    <property type="molecule type" value="Genomic_DNA"/>
</dbReference>
<evidence type="ECO:0000313" key="1">
    <source>
        <dbReference type="EMBL" id="SCB60465.1"/>
    </source>
</evidence>
<name>A0A1C3Y7T2_9HYPH</name>
<organism evidence="1 2">
    <name type="scientific">Rhizobium aethiopicum</name>
    <dbReference type="NCBI Taxonomy" id="1138170"/>
    <lineage>
        <taxon>Bacteria</taxon>
        <taxon>Pseudomonadati</taxon>
        <taxon>Pseudomonadota</taxon>
        <taxon>Alphaproteobacteria</taxon>
        <taxon>Hyphomicrobiales</taxon>
        <taxon>Rhizobiaceae</taxon>
        <taxon>Rhizobium/Agrobacterium group</taxon>
        <taxon>Rhizobium</taxon>
    </lineage>
</organism>
<evidence type="ECO:0000313" key="2">
    <source>
        <dbReference type="Proteomes" id="UP000198723"/>
    </source>
</evidence>
<dbReference type="AlphaFoldDB" id="A0A1C3Y7T2"/>
<dbReference type="RefSeq" id="WP_092752825.1">
    <property type="nucleotide sequence ID" value="NZ_FMAJ01000011.1"/>
</dbReference>
<protein>
    <submittedName>
        <fullName evidence="1">Uncharacterized protein</fullName>
    </submittedName>
</protein>
<proteinExistence type="predicted"/>
<gene>
    <name evidence="1" type="ORF">GA0061105_11136</name>
</gene>
<dbReference type="Proteomes" id="UP000198723">
    <property type="component" value="Unassembled WGS sequence"/>
</dbReference>